<dbReference type="SUPFAM" id="SSF82185">
    <property type="entry name" value="Histone H3 K4-specific methyltransferase SET7/9 N-terminal domain"/>
    <property type="match status" value="1"/>
</dbReference>
<dbReference type="SMART" id="SM00698">
    <property type="entry name" value="MORN"/>
    <property type="match status" value="7"/>
</dbReference>
<dbReference type="SMART" id="SM00330">
    <property type="entry name" value="PIPKc"/>
    <property type="match status" value="1"/>
</dbReference>
<feature type="compositionally biased region" description="Low complexity" evidence="8">
    <location>
        <begin position="1231"/>
        <end position="1245"/>
    </location>
</feature>
<feature type="compositionally biased region" description="Polar residues" evidence="8">
    <location>
        <begin position="1163"/>
        <end position="1185"/>
    </location>
</feature>
<feature type="domain" description="PIPK" evidence="9">
    <location>
        <begin position="343"/>
        <end position="733"/>
    </location>
</feature>
<feature type="compositionally biased region" description="Pro residues" evidence="8">
    <location>
        <begin position="792"/>
        <end position="820"/>
    </location>
</feature>
<dbReference type="CDD" id="cd17302">
    <property type="entry name" value="PIPKc_AtPIP5K_like"/>
    <property type="match status" value="1"/>
</dbReference>
<dbReference type="EMBL" id="LR031879">
    <property type="protein sequence ID" value="VDD58161.1"/>
    <property type="molecule type" value="Genomic_DNA"/>
</dbReference>
<feature type="region of interest" description="Disordered" evidence="8">
    <location>
        <begin position="1049"/>
        <end position="1185"/>
    </location>
</feature>
<dbReference type="Pfam" id="PF01504">
    <property type="entry name" value="PIP5K"/>
    <property type="match status" value="1"/>
</dbReference>
<feature type="compositionally biased region" description="Polar residues" evidence="8">
    <location>
        <begin position="1052"/>
        <end position="1093"/>
    </location>
</feature>
<dbReference type="GO" id="GO:0005886">
    <property type="term" value="C:plasma membrane"/>
    <property type="evidence" value="ECO:0007669"/>
    <property type="project" value="UniProtKB-ARBA"/>
</dbReference>
<evidence type="ECO:0000259" key="9">
    <source>
        <dbReference type="PROSITE" id="PS51455"/>
    </source>
</evidence>
<dbReference type="PROSITE" id="PS50096">
    <property type="entry name" value="IQ"/>
    <property type="match status" value="1"/>
</dbReference>
<feature type="region of interest" description="Disordered" evidence="8">
    <location>
        <begin position="745"/>
        <end position="835"/>
    </location>
</feature>
<evidence type="ECO:0000256" key="6">
    <source>
        <dbReference type="ARBA" id="ARBA00022840"/>
    </source>
</evidence>
<dbReference type="FunFam" id="3.30.800.10:FF:000003">
    <property type="entry name" value="Phosphatidylinositol 4-phosphate 5-kinase"/>
    <property type="match status" value="1"/>
</dbReference>
<dbReference type="SUPFAM" id="SSF56104">
    <property type="entry name" value="SAICAR synthase-like"/>
    <property type="match status" value="1"/>
</dbReference>
<feature type="compositionally biased region" description="Basic and acidic residues" evidence="8">
    <location>
        <begin position="746"/>
        <end position="779"/>
    </location>
</feature>
<evidence type="ECO:0000256" key="8">
    <source>
        <dbReference type="SAM" id="MobiDB-lite"/>
    </source>
</evidence>
<evidence type="ECO:0000256" key="4">
    <source>
        <dbReference type="ARBA" id="ARBA00022741"/>
    </source>
</evidence>
<keyword evidence="5 7" id="KW-0418">Kinase</keyword>
<feature type="region of interest" description="Disordered" evidence="8">
    <location>
        <begin position="15"/>
        <end position="34"/>
    </location>
</feature>
<dbReference type="InterPro" id="IPR002498">
    <property type="entry name" value="PInositol-4-P-4/5-kinase_core"/>
</dbReference>
<accession>A0A3P6GE52</accession>
<gene>
    <name evidence="10" type="ORF">BOLC8T51390H</name>
</gene>
<dbReference type="Gene3D" id="3.30.810.10">
    <property type="entry name" value="2-Layer Sandwich"/>
    <property type="match status" value="1"/>
</dbReference>
<dbReference type="GO" id="GO:0046854">
    <property type="term" value="P:phosphatidylinositol phosphate biosynthetic process"/>
    <property type="evidence" value="ECO:0007669"/>
    <property type="project" value="TreeGrafter"/>
</dbReference>
<dbReference type="GO" id="GO:0005524">
    <property type="term" value="F:ATP binding"/>
    <property type="evidence" value="ECO:0007669"/>
    <property type="project" value="UniProtKB-UniRule"/>
</dbReference>
<sequence>MQEAVFLFSEENLNKGQSSGGRSGGATKYKQSSRRVVPTTNCELSDGTAEIRIVEKVLKNGDLYNGGLSAGVPHGTGKYLWSDGCMYEGEWTRGKASGKGRFSWPSGATYEGQFKDGRMDGEGTFIGIDGDTYRGHWLWGRKHGYGEKRYANGDVYQGNWKANLQDGNGRYVWSDGNEYVGEWKNGVISGKGIMTWANGNRYEGMWENGAPVGKGVLSWNEEKTSNNNQFGGWGRKNKKKDDEIVQQQKLSSVETLSKTTNFPRICISELEDSNACDNVEAGSMLSPYTSESDTGDNASGCGEYEWARSPLLLESGGAMSSQQSPRWLDEGDVKKPGYTVTAGHKSYDLMLNLQLGIRYSVGKHASVLRELRHCDFDPKDKQWTRFPPEGSKCTPPHQSIDFKWKDYCPIVFRHLRELFTIDPADYMLAICGDESLREFSSPGKSGSSFYLTQDERFMIKTMKKSEIKVLLKMLPNYYEHVSKYKNSLVTKFFGVHCVKPVGGQKTRFIVMGNLFCSEYRIHKRFDLKGSSHGRTIDKDEGEIDETTTLKDLDLKYVFRLETSWFHAFINQIDIDCEFLEAERIMDYSLLIGLHFRESCLRDDISLGIGRRDQEDKLMRGYNSLPNMNSVTQTCNGPLIRLGESTPAKAEQVSRFEEEAWEDDSIDNSNPKNTRKEVVDVILYFGIIDILQDYDITKKLEHAYKSLHADPTSISAVDPKLYSKRRIKKKMGKGWLACVSVSCLSSGKDKKQQKPEKEKKKWSGKQKSRESIEFSEERTSPIDPSSSSITRPSPHPPPLPDVAPQPLLPPPSPPPPPPLLHPLPASASSEGYGGSKEAKTRQALALASAVAAEAAVVAAHAAAEVVRLTNTTSTNQVRESKEEAAAIKIQNAYRCYKASRTLRMLRGMARLKTLLQGKYVKRQMNAMLSSMQTLTRLQAQIQERRNRLSEENKARQRLIQQKGHQKEQHKNQSLIIAGDFDSTNRSKEQIKAKFVNRKEASVRRERALAYAYSHQQTWRSSSKLPHQTLMDANTPHWGWSWIERWMASRPWDPQSNDGQASLKNSLKPETSIKTSPARSKPSQKAIQWPTNNDSKGLKSEGTNHMHRHSIGGGSSTNVKDGESVGSSSSRRSSFGSAEAGNSKASGETTRNLSNPQPLKKSKASVETTKNMVNAQATKSKASAGTTLNLASTQALKSKVNVGSASNLDLQKKKVVSDKNKPPQMVLPKKRLSSSTSLGSGTKVSGSDKATTSAANGDKKRRNGGSR</sequence>
<dbReference type="FunFam" id="2.20.110.10:FF:000015">
    <property type="entry name" value="Phosphatidylinositol 4-phosphate 5-kinase"/>
    <property type="match status" value="1"/>
</dbReference>
<reference evidence="10" key="1">
    <citation type="submission" date="2018-11" db="EMBL/GenBank/DDBJ databases">
        <authorList>
            <consortium name="Genoscope - CEA"/>
            <person name="William W."/>
        </authorList>
    </citation>
    <scope>NUCLEOTIDE SEQUENCE</scope>
</reference>
<feature type="compositionally biased region" description="Basic and acidic residues" evidence="8">
    <location>
        <begin position="943"/>
        <end position="953"/>
    </location>
</feature>
<dbReference type="PANTHER" id="PTHR23086">
    <property type="entry name" value="PHOSPHATIDYLINOSITOL-4-PHOSPHATE 5-KINASE"/>
    <property type="match status" value="1"/>
</dbReference>
<evidence type="ECO:0000256" key="1">
    <source>
        <dbReference type="ARBA" id="ARBA00012172"/>
    </source>
</evidence>
<dbReference type="Gene3D" id="2.20.110.10">
    <property type="entry name" value="Histone H3 K4-specific methyltransferase SET7/9 N-terminal domain"/>
    <property type="match status" value="3"/>
</dbReference>
<dbReference type="EC" id="2.7.1.68" evidence="1"/>
<dbReference type="PANTHER" id="PTHR23086:SF114">
    <property type="entry name" value="PHOSPHATIDYLINOSITOL 4-PHOSPHATE 5-KINASE 3"/>
    <property type="match status" value="1"/>
</dbReference>
<dbReference type="InterPro" id="IPR027483">
    <property type="entry name" value="PInositol-4-P-4/5-kinase_C_sf"/>
</dbReference>
<dbReference type="InterPro" id="IPR023610">
    <property type="entry name" value="PInositol-4/5-P-5/4-kinase"/>
</dbReference>
<proteinExistence type="predicted"/>
<dbReference type="InterPro" id="IPR027484">
    <property type="entry name" value="PInositol-4-P-5-kinase_N"/>
</dbReference>
<keyword evidence="6 7" id="KW-0067">ATP-binding</keyword>
<organism evidence="10">
    <name type="scientific">Brassica oleracea</name>
    <name type="common">Wild cabbage</name>
    <dbReference type="NCBI Taxonomy" id="3712"/>
    <lineage>
        <taxon>Eukaryota</taxon>
        <taxon>Viridiplantae</taxon>
        <taxon>Streptophyta</taxon>
        <taxon>Embryophyta</taxon>
        <taxon>Tracheophyta</taxon>
        <taxon>Spermatophyta</taxon>
        <taxon>Magnoliopsida</taxon>
        <taxon>eudicotyledons</taxon>
        <taxon>Gunneridae</taxon>
        <taxon>Pentapetalae</taxon>
        <taxon>rosids</taxon>
        <taxon>malvids</taxon>
        <taxon>Brassicales</taxon>
        <taxon>Brassicaceae</taxon>
        <taxon>Brassiceae</taxon>
        <taxon>Brassica</taxon>
    </lineage>
</organism>
<feature type="compositionally biased region" description="Low complexity" evidence="8">
    <location>
        <begin position="1122"/>
        <end position="1139"/>
    </location>
</feature>
<name>A0A3P6GE52_BRAOL</name>
<evidence type="ECO:0000256" key="3">
    <source>
        <dbReference type="ARBA" id="ARBA00022737"/>
    </source>
</evidence>
<feature type="region of interest" description="Disordered" evidence="8">
    <location>
        <begin position="1211"/>
        <end position="1265"/>
    </location>
</feature>
<dbReference type="Pfam" id="PF02493">
    <property type="entry name" value="MORN"/>
    <property type="match status" value="7"/>
</dbReference>
<feature type="compositionally biased region" description="Polar residues" evidence="8">
    <location>
        <begin position="1141"/>
        <end position="1155"/>
    </location>
</feature>
<evidence type="ECO:0000256" key="5">
    <source>
        <dbReference type="ARBA" id="ARBA00022777"/>
    </source>
</evidence>
<dbReference type="GO" id="GO:0016308">
    <property type="term" value="F:1-phosphatidylinositol-4-phosphate 5-kinase activity"/>
    <property type="evidence" value="ECO:0007669"/>
    <property type="project" value="UniProtKB-EC"/>
</dbReference>
<keyword evidence="2 7" id="KW-0808">Transferase</keyword>
<evidence type="ECO:0000256" key="7">
    <source>
        <dbReference type="PROSITE-ProRule" id="PRU00781"/>
    </source>
</evidence>
<evidence type="ECO:0000313" key="10">
    <source>
        <dbReference type="EMBL" id="VDD58161.1"/>
    </source>
</evidence>
<dbReference type="InterPro" id="IPR003409">
    <property type="entry name" value="MORN"/>
</dbReference>
<keyword evidence="3" id="KW-0677">Repeat</keyword>
<dbReference type="PROSITE" id="PS51455">
    <property type="entry name" value="PIPK"/>
    <property type="match status" value="1"/>
</dbReference>
<feature type="compositionally biased region" description="Low complexity" evidence="8">
    <location>
        <begin position="780"/>
        <end position="791"/>
    </location>
</feature>
<evidence type="ECO:0000256" key="2">
    <source>
        <dbReference type="ARBA" id="ARBA00022679"/>
    </source>
</evidence>
<feature type="region of interest" description="Disordered" evidence="8">
    <location>
        <begin position="943"/>
        <end position="979"/>
    </location>
</feature>
<protein>
    <recommendedName>
        <fullName evidence="1">1-phosphatidylinositol-4-phosphate 5-kinase</fullName>
        <ecNumber evidence="1">2.7.1.68</ecNumber>
    </recommendedName>
</protein>
<dbReference type="AlphaFoldDB" id="A0A3P6GE52"/>
<keyword evidence="4 7" id="KW-0547">Nucleotide-binding</keyword>
<dbReference type="Gene3D" id="3.30.800.10">
    <property type="entry name" value="Phosphatidylinositol Phosphate Kinase II Beta"/>
    <property type="match status" value="1"/>
</dbReference>